<keyword evidence="3" id="KW-1185">Reference proteome</keyword>
<proteinExistence type="predicted"/>
<comment type="caution">
    <text evidence="2">The sequence shown here is derived from an EMBL/GenBank/DDBJ whole genome shotgun (WGS) entry which is preliminary data.</text>
</comment>
<protein>
    <submittedName>
        <fullName evidence="2">Uncharacterized protein</fullName>
    </submittedName>
</protein>
<evidence type="ECO:0000313" key="3">
    <source>
        <dbReference type="Proteomes" id="UP001159405"/>
    </source>
</evidence>
<gene>
    <name evidence="2" type="ORF">PLOB_00025939</name>
</gene>
<name>A0ABN8RU44_9CNID</name>
<evidence type="ECO:0000256" key="1">
    <source>
        <dbReference type="SAM" id="MobiDB-lite"/>
    </source>
</evidence>
<reference evidence="2 3" key="1">
    <citation type="submission" date="2022-05" db="EMBL/GenBank/DDBJ databases">
        <authorList>
            <consortium name="Genoscope - CEA"/>
            <person name="William W."/>
        </authorList>
    </citation>
    <scope>NUCLEOTIDE SEQUENCE [LARGE SCALE GENOMIC DNA]</scope>
</reference>
<feature type="region of interest" description="Disordered" evidence="1">
    <location>
        <begin position="118"/>
        <end position="142"/>
    </location>
</feature>
<accession>A0ABN8RU44</accession>
<evidence type="ECO:0000313" key="2">
    <source>
        <dbReference type="EMBL" id="CAH3181865.1"/>
    </source>
</evidence>
<dbReference type="EMBL" id="CALNXK010000308">
    <property type="protein sequence ID" value="CAH3181865.1"/>
    <property type="molecule type" value="Genomic_DNA"/>
</dbReference>
<dbReference type="Proteomes" id="UP001159405">
    <property type="component" value="Unassembled WGS sequence"/>
</dbReference>
<sequence length="142" mass="16033">MVVKEFLEDKGVQLSRLKQFRVNKAAARRSLKRFQGGEISVPTQPTNDQIRETLMVRSGAANANQKTFTVSGRKIPLLEIRKRMLKEHESLEIMRICKDDLYDSMTEDELSSRLVQLGEESGEGTPSEMRNGKEKASYSLGG</sequence>
<organism evidence="2 3">
    <name type="scientific">Porites lobata</name>
    <dbReference type="NCBI Taxonomy" id="104759"/>
    <lineage>
        <taxon>Eukaryota</taxon>
        <taxon>Metazoa</taxon>
        <taxon>Cnidaria</taxon>
        <taxon>Anthozoa</taxon>
        <taxon>Hexacorallia</taxon>
        <taxon>Scleractinia</taxon>
        <taxon>Fungiina</taxon>
        <taxon>Poritidae</taxon>
        <taxon>Porites</taxon>
    </lineage>
</organism>